<dbReference type="AlphaFoldDB" id="X0VPP6"/>
<evidence type="ECO:0008006" key="2">
    <source>
        <dbReference type="Google" id="ProtNLM"/>
    </source>
</evidence>
<reference evidence="1" key="1">
    <citation type="journal article" date="2014" name="Front. Microbiol.">
        <title>High frequency of phylogenetically diverse reductive dehalogenase-homologous genes in deep subseafloor sedimentary metagenomes.</title>
        <authorList>
            <person name="Kawai M."/>
            <person name="Futagami T."/>
            <person name="Toyoda A."/>
            <person name="Takaki Y."/>
            <person name="Nishi S."/>
            <person name="Hori S."/>
            <person name="Arai W."/>
            <person name="Tsubouchi T."/>
            <person name="Morono Y."/>
            <person name="Uchiyama I."/>
            <person name="Ito T."/>
            <person name="Fujiyama A."/>
            <person name="Inagaki F."/>
            <person name="Takami H."/>
        </authorList>
    </citation>
    <scope>NUCLEOTIDE SEQUENCE</scope>
    <source>
        <strain evidence="1">Expedition CK06-06</strain>
    </source>
</reference>
<gene>
    <name evidence="1" type="ORF">S01H1_39521</name>
</gene>
<comment type="caution">
    <text evidence="1">The sequence shown here is derived from an EMBL/GenBank/DDBJ whole genome shotgun (WGS) entry which is preliminary data.</text>
</comment>
<organism evidence="1">
    <name type="scientific">marine sediment metagenome</name>
    <dbReference type="NCBI Taxonomy" id="412755"/>
    <lineage>
        <taxon>unclassified sequences</taxon>
        <taxon>metagenomes</taxon>
        <taxon>ecological metagenomes</taxon>
    </lineage>
</organism>
<feature type="non-terminal residue" evidence="1">
    <location>
        <position position="65"/>
    </location>
</feature>
<accession>X0VPP6</accession>
<name>X0VPP6_9ZZZZ</name>
<proteinExistence type="predicted"/>
<protein>
    <recommendedName>
        <fullName evidence="2">Ribbon-helix-helix protein CopG domain-containing protein</fullName>
    </recommendedName>
</protein>
<sequence>MAKQRKRPNIVSISMTPQTKAKLNKVCADRGMTIKASLGRLIDCFVALDRTEQAIVLGQVEAKHA</sequence>
<evidence type="ECO:0000313" key="1">
    <source>
        <dbReference type="EMBL" id="GAG13117.1"/>
    </source>
</evidence>
<dbReference type="EMBL" id="BARS01024949">
    <property type="protein sequence ID" value="GAG13117.1"/>
    <property type="molecule type" value="Genomic_DNA"/>
</dbReference>